<proteinExistence type="predicted"/>
<gene>
    <name evidence="1" type="ORF">L2E82_37443</name>
</gene>
<reference evidence="2" key="1">
    <citation type="journal article" date="2022" name="Mol. Ecol. Resour.">
        <title>The genomes of chicory, endive, great burdock and yacon provide insights into Asteraceae palaeo-polyploidization history and plant inulin production.</title>
        <authorList>
            <person name="Fan W."/>
            <person name="Wang S."/>
            <person name="Wang H."/>
            <person name="Wang A."/>
            <person name="Jiang F."/>
            <person name="Liu H."/>
            <person name="Zhao H."/>
            <person name="Xu D."/>
            <person name="Zhang Y."/>
        </authorList>
    </citation>
    <scope>NUCLEOTIDE SEQUENCE [LARGE SCALE GENOMIC DNA]</scope>
    <source>
        <strain evidence="2">cv. Punajuju</strain>
    </source>
</reference>
<organism evidence="1 2">
    <name type="scientific">Cichorium intybus</name>
    <name type="common">Chicory</name>
    <dbReference type="NCBI Taxonomy" id="13427"/>
    <lineage>
        <taxon>Eukaryota</taxon>
        <taxon>Viridiplantae</taxon>
        <taxon>Streptophyta</taxon>
        <taxon>Embryophyta</taxon>
        <taxon>Tracheophyta</taxon>
        <taxon>Spermatophyta</taxon>
        <taxon>Magnoliopsida</taxon>
        <taxon>eudicotyledons</taxon>
        <taxon>Gunneridae</taxon>
        <taxon>Pentapetalae</taxon>
        <taxon>asterids</taxon>
        <taxon>campanulids</taxon>
        <taxon>Asterales</taxon>
        <taxon>Asteraceae</taxon>
        <taxon>Cichorioideae</taxon>
        <taxon>Cichorieae</taxon>
        <taxon>Cichoriinae</taxon>
        <taxon>Cichorium</taxon>
    </lineage>
</organism>
<protein>
    <submittedName>
        <fullName evidence="1">Uncharacterized protein</fullName>
    </submittedName>
</protein>
<reference evidence="1 2" key="2">
    <citation type="journal article" date="2022" name="Mol. Ecol. Resour.">
        <title>The genomes of chicory, endive, great burdock and yacon provide insights into Asteraceae paleo-polyploidization history and plant inulin production.</title>
        <authorList>
            <person name="Fan W."/>
            <person name="Wang S."/>
            <person name="Wang H."/>
            <person name="Wang A."/>
            <person name="Jiang F."/>
            <person name="Liu H."/>
            <person name="Zhao H."/>
            <person name="Xu D."/>
            <person name="Zhang Y."/>
        </authorList>
    </citation>
    <scope>NUCLEOTIDE SEQUENCE [LARGE SCALE GENOMIC DNA]</scope>
    <source>
        <strain evidence="2">cv. Punajuju</strain>
        <tissue evidence="1">Leaves</tissue>
    </source>
</reference>
<evidence type="ECO:0000313" key="2">
    <source>
        <dbReference type="Proteomes" id="UP001055811"/>
    </source>
</evidence>
<dbReference type="Proteomes" id="UP001055811">
    <property type="component" value="Linkage Group LG07"/>
</dbReference>
<keyword evidence="2" id="KW-1185">Reference proteome</keyword>
<sequence length="169" mass="18578">MVAYFSPVGPSAMNNYAQGHAPILGSSPDARRRLMQIPHGNGFGFSPLSGISPHVTWNQPISIHPTLQPGCTQPRQVAAMIAAARVSQEMNIKLGHEHIARFRPGLKLLISSATLDAEKFGYYLDSAPIFKIPGRRLPVEINYMKAREADYLDVAIVTALQIHVTQPPW</sequence>
<accession>A0ACB9ADI4</accession>
<dbReference type="EMBL" id="CM042015">
    <property type="protein sequence ID" value="KAI3708277.1"/>
    <property type="molecule type" value="Genomic_DNA"/>
</dbReference>
<comment type="caution">
    <text evidence="1">The sequence shown here is derived from an EMBL/GenBank/DDBJ whole genome shotgun (WGS) entry which is preliminary data.</text>
</comment>
<evidence type="ECO:0000313" key="1">
    <source>
        <dbReference type="EMBL" id="KAI3708277.1"/>
    </source>
</evidence>
<name>A0ACB9ADI4_CICIN</name>